<reference evidence="11" key="1">
    <citation type="journal article" date="2019" name="Int. J. Syst. Evol. Microbiol.">
        <title>The Global Catalogue of Microorganisms (GCM) 10K type strain sequencing project: providing services to taxonomists for standard genome sequencing and annotation.</title>
        <authorList>
            <consortium name="The Broad Institute Genomics Platform"/>
            <consortium name="The Broad Institute Genome Sequencing Center for Infectious Disease"/>
            <person name="Wu L."/>
            <person name="Ma J."/>
        </authorList>
    </citation>
    <scope>NUCLEOTIDE SEQUENCE [LARGE SCALE GENOMIC DNA]</scope>
    <source>
        <strain evidence="11">CCM 7282</strain>
    </source>
</reference>
<evidence type="ECO:0000259" key="6">
    <source>
        <dbReference type="Pfam" id="PF01368"/>
    </source>
</evidence>
<dbReference type="SUPFAM" id="SSF64182">
    <property type="entry name" value="DHH phosphoesterases"/>
    <property type="match status" value="1"/>
</dbReference>
<dbReference type="PANTHER" id="PTHR30255">
    <property type="entry name" value="SINGLE-STRANDED-DNA-SPECIFIC EXONUCLEASE RECJ"/>
    <property type="match status" value="1"/>
</dbReference>
<accession>A0ABQ1P7H7</accession>
<evidence type="ECO:0000256" key="3">
    <source>
        <dbReference type="ARBA" id="ARBA00022722"/>
    </source>
</evidence>
<dbReference type="InterPro" id="IPR004610">
    <property type="entry name" value="RecJ"/>
</dbReference>
<dbReference type="Proteomes" id="UP000619534">
    <property type="component" value="Unassembled WGS sequence"/>
</dbReference>
<evidence type="ECO:0000256" key="5">
    <source>
        <dbReference type="ARBA" id="ARBA00022839"/>
    </source>
</evidence>
<dbReference type="InterPro" id="IPR051673">
    <property type="entry name" value="SSDNA_exonuclease_RecJ"/>
</dbReference>
<evidence type="ECO:0000259" key="9">
    <source>
        <dbReference type="Pfam" id="PF17768"/>
    </source>
</evidence>
<evidence type="ECO:0000256" key="2">
    <source>
        <dbReference type="ARBA" id="ARBA00019841"/>
    </source>
</evidence>
<evidence type="ECO:0000256" key="4">
    <source>
        <dbReference type="ARBA" id="ARBA00022801"/>
    </source>
</evidence>
<feature type="domain" description="RecJ OB" evidence="9">
    <location>
        <begin position="455"/>
        <end position="558"/>
    </location>
</feature>
<proteinExistence type="inferred from homology"/>
<evidence type="ECO:0000256" key="1">
    <source>
        <dbReference type="ARBA" id="ARBA00005915"/>
    </source>
</evidence>
<evidence type="ECO:0000313" key="10">
    <source>
        <dbReference type="EMBL" id="GGC92643.1"/>
    </source>
</evidence>
<dbReference type="Gene3D" id="2.40.50.460">
    <property type="match status" value="1"/>
</dbReference>
<dbReference type="GO" id="GO:0004527">
    <property type="term" value="F:exonuclease activity"/>
    <property type="evidence" value="ECO:0007669"/>
    <property type="project" value="UniProtKB-KW"/>
</dbReference>
<evidence type="ECO:0000313" key="11">
    <source>
        <dbReference type="Proteomes" id="UP000619534"/>
    </source>
</evidence>
<dbReference type="InterPro" id="IPR038763">
    <property type="entry name" value="DHH_sf"/>
</dbReference>
<dbReference type="Pfam" id="PF17768">
    <property type="entry name" value="RecJ_OB"/>
    <property type="match status" value="1"/>
</dbReference>
<protein>
    <recommendedName>
        <fullName evidence="2">Single-stranded-DNA-specific exonuclease RecJ</fullName>
    </recommendedName>
</protein>
<keyword evidence="11" id="KW-1185">Reference proteome</keyword>
<keyword evidence="4" id="KW-0378">Hydrolase</keyword>
<feature type="domain" description="DDH" evidence="6">
    <location>
        <begin position="82"/>
        <end position="225"/>
    </location>
</feature>
<feature type="domain" description="Single-stranded-DNA-specific exonuclease RecJ C-terminal" evidence="8">
    <location>
        <begin position="565"/>
        <end position="761"/>
    </location>
</feature>
<evidence type="ECO:0000259" key="8">
    <source>
        <dbReference type="Pfam" id="PF10141"/>
    </source>
</evidence>
<dbReference type="InterPro" id="IPR041122">
    <property type="entry name" value="RecJ_OB"/>
</dbReference>
<comment type="similarity">
    <text evidence="1">Belongs to the RecJ family.</text>
</comment>
<keyword evidence="5 10" id="KW-0269">Exonuclease</keyword>
<organism evidence="10 11">
    <name type="scientific">Thalassobacillus devorans</name>
    <dbReference type="NCBI Taxonomy" id="279813"/>
    <lineage>
        <taxon>Bacteria</taxon>
        <taxon>Bacillati</taxon>
        <taxon>Bacillota</taxon>
        <taxon>Bacilli</taxon>
        <taxon>Bacillales</taxon>
        <taxon>Bacillaceae</taxon>
        <taxon>Thalassobacillus</taxon>
    </lineage>
</organism>
<dbReference type="RefSeq" id="WP_062446964.1">
    <property type="nucleotide sequence ID" value="NZ_BMCJ01000004.1"/>
</dbReference>
<dbReference type="Pfam" id="PF02272">
    <property type="entry name" value="DHHA1"/>
    <property type="match status" value="1"/>
</dbReference>
<comment type="caution">
    <text evidence="10">The sequence shown here is derived from an EMBL/GenBank/DDBJ whole genome shotgun (WGS) entry which is preliminary data.</text>
</comment>
<dbReference type="EMBL" id="BMCJ01000004">
    <property type="protein sequence ID" value="GGC92643.1"/>
    <property type="molecule type" value="Genomic_DNA"/>
</dbReference>
<evidence type="ECO:0000259" key="7">
    <source>
        <dbReference type="Pfam" id="PF02272"/>
    </source>
</evidence>
<dbReference type="NCBIfam" id="TIGR00644">
    <property type="entry name" value="recJ"/>
    <property type="match status" value="1"/>
</dbReference>
<sequence>MLKSKLKWNFTYNDEMQHDFFFDDIDLSPLTSKLLWRRNITDSESAERFLFPSLDHLHDPFLMEGMKESVERVRQAIKKEENILVFGDYDADGVSATSVMVEALREAGADCDFYIPNRFTEGYGPNEEAFRKAKENGIDVIITVDTGIAAVHEAEVAKELGMDLIITDHHEVQEELPAAYAIIHPKASASYPFQELAGVGVAFKFAQALLGRFPKEFLDLVVIGTIADLVPLKDENRVLASFGLKAISQSPRPGIQALKKICGIDGDCNEETIGFQVGPRINAVGRLQDASPAVDLLLTREPEEAEGLAKLIDQLNKERQKIVSDIAEEAEKILEADESGENDSVIVVAKPGWNPGVLGIVASRLVGRFDRPAIVLGIDEETGEAKGSARSIDAFDLFVNCMKIRGIFKHFGGHAQAAGMTLKIENINELRRELNRLAAEQLTPDDFTQSIDIENTIDIEMLSLKQLEEIDKLSPFGMGNPKPIFHIEHAPKEIRQIGSKQNHLKFQFNKSGTQLDGIAFGMGELYRDISPSSKVEAIGELGINEWNGRKKLQIMIKDIRIAEWQLFDYRGSKYLEKKLAGSNLNNHAALTFEGADSTPFGMDVLDKHTIMNEKDRNLSGLVVLDLPARLDDLAEIIRKVQPEKIYACYRLDDSAFFEKLPTREDFKWFYGMLMKHKTFELSRDASKLASYKGWSKDTLEFISQVFFELDFVRIENGLISLHPSPSKKDLNDSDTYQLKQRKLQVEKKLYYSNYQELKSWFDQYMEQVDLAVKEEVTYGL</sequence>
<dbReference type="InterPro" id="IPR001667">
    <property type="entry name" value="DDH_dom"/>
</dbReference>
<dbReference type="Gene3D" id="3.90.1640.30">
    <property type="match status" value="1"/>
</dbReference>
<dbReference type="InterPro" id="IPR003156">
    <property type="entry name" value="DHHA1_dom"/>
</dbReference>
<feature type="domain" description="DHHA1" evidence="7">
    <location>
        <begin position="342"/>
        <end position="439"/>
    </location>
</feature>
<keyword evidence="3" id="KW-0540">Nuclease</keyword>
<gene>
    <name evidence="10" type="primary">recJ</name>
    <name evidence="10" type="ORF">GCM10007216_24250</name>
</gene>
<dbReference type="Pfam" id="PF01368">
    <property type="entry name" value="DHH"/>
    <property type="match status" value="1"/>
</dbReference>
<dbReference type="Pfam" id="PF10141">
    <property type="entry name" value="ssDNA-exonuc_C"/>
    <property type="match status" value="1"/>
</dbReference>
<dbReference type="PANTHER" id="PTHR30255:SF2">
    <property type="entry name" value="SINGLE-STRANDED-DNA-SPECIFIC EXONUCLEASE RECJ"/>
    <property type="match status" value="1"/>
</dbReference>
<name>A0ABQ1P7H7_9BACI</name>
<dbReference type="InterPro" id="IPR018779">
    <property type="entry name" value="RecJ_C"/>
</dbReference>